<evidence type="ECO:0000256" key="1">
    <source>
        <dbReference type="SAM" id="MobiDB-lite"/>
    </source>
</evidence>
<dbReference type="SUPFAM" id="SSF54637">
    <property type="entry name" value="Thioesterase/thiol ester dehydrase-isomerase"/>
    <property type="match status" value="1"/>
</dbReference>
<dbReference type="STRING" id="133383.A0A1R0H1F9"/>
<dbReference type="OrthoDB" id="68328at2759"/>
<dbReference type="GO" id="GO:0006637">
    <property type="term" value="P:acyl-CoA metabolic process"/>
    <property type="evidence" value="ECO:0007669"/>
    <property type="project" value="InterPro"/>
</dbReference>
<feature type="domain" description="Acyl-CoA thioesterase 2 C-terminal" evidence="2">
    <location>
        <begin position="90"/>
        <end position="195"/>
    </location>
</feature>
<dbReference type="GO" id="GO:0005782">
    <property type="term" value="C:peroxisomal matrix"/>
    <property type="evidence" value="ECO:0007669"/>
    <property type="project" value="TreeGrafter"/>
</dbReference>
<dbReference type="CDD" id="cd03444">
    <property type="entry name" value="Thioesterase_II_repeat1"/>
    <property type="match status" value="1"/>
</dbReference>
<gene>
    <name evidence="3" type="ORF">AYI68_g2898</name>
</gene>
<dbReference type="GO" id="GO:0009062">
    <property type="term" value="P:fatty acid catabolic process"/>
    <property type="evidence" value="ECO:0007669"/>
    <property type="project" value="TreeGrafter"/>
</dbReference>
<proteinExistence type="predicted"/>
<comment type="caution">
    <text evidence="3">The sequence shown here is derived from an EMBL/GenBank/DDBJ whole genome shotgun (WGS) entry which is preliminary data.</text>
</comment>
<dbReference type="GO" id="GO:0047617">
    <property type="term" value="F:fatty acyl-CoA hydrolase activity"/>
    <property type="evidence" value="ECO:0007669"/>
    <property type="project" value="InterPro"/>
</dbReference>
<dbReference type="InterPro" id="IPR003703">
    <property type="entry name" value="Acyl_CoA_thio"/>
</dbReference>
<dbReference type="Pfam" id="PF02551">
    <property type="entry name" value="Acyl_CoA_thio"/>
    <property type="match status" value="1"/>
</dbReference>
<feature type="region of interest" description="Disordered" evidence="1">
    <location>
        <begin position="196"/>
        <end position="229"/>
    </location>
</feature>
<evidence type="ECO:0000313" key="3">
    <source>
        <dbReference type="EMBL" id="OLY82972.1"/>
    </source>
</evidence>
<dbReference type="PANTHER" id="PTHR11066">
    <property type="entry name" value="ACYL-COA THIOESTERASE"/>
    <property type="match status" value="1"/>
</dbReference>
<accession>A0A1R0H1F9</accession>
<protein>
    <submittedName>
        <fullName evidence="3">Acyl-coenzyme A thioesterase 8</fullName>
    </submittedName>
</protein>
<evidence type="ECO:0000259" key="2">
    <source>
        <dbReference type="Pfam" id="PF02551"/>
    </source>
</evidence>
<dbReference type="EMBL" id="LSSL01001147">
    <property type="protein sequence ID" value="OLY82972.1"/>
    <property type="molecule type" value="Genomic_DNA"/>
</dbReference>
<dbReference type="InterPro" id="IPR025652">
    <property type="entry name" value="TesB_C"/>
</dbReference>
<sequence>MPQVESPEYSFDKTDISQVNQIFVSETTDPDLATTKEKNLELAMCMAISKNPRVKKSTNLMEPSIIRAKTRGKSAPGFNDSDIVLPYRLWWIKITNNLDELLPQLHQCLLAYITDHRLLATVNYPHFYGKNYHKNKRTMMVSLDHSVWFHSDFRIDKWLIYEVESPRFALNKGLVFGRVYDHRGIMVASVSQEGLVRSSPTDPSAPPPLPMVFSSEPPKYFGERNRSKL</sequence>
<organism evidence="3 4">
    <name type="scientific">Smittium mucronatum</name>
    <dbReference type="NCBI Taxonomy" id="133383"/>
    <lineage>
        <taxon>Eukaryota</taxon>
        <taxon>Fungi</taxon>
        <taxon>Fungi incertae sedis</taxon>
        <taxon>Zoopagomycota</taxon>
        <taxon>Kickxellomycotina</taxon>
        <taxon>Harpellomycetes</taxon>
        <taxon>Harpellales</taxon>
        <taxon>Legeriomycetaceae</taxon>
        <taxon>Smittium</taxon>
    </lineage>
</organism>
<name>A0A1R0H1F9_9FUNG</name>
<reference evidence="3 4" key="1">
    <citation type="journal article" date="2016" name="Mol. Biol. Evol.">
        <title>Genome-Wide Survey of Gut Fungi (Harpellales) Reveals the First Horizontally Transferred Ubiquitin Gene from a Mosquito Host.</title>
        <authorList>
            <person name="Wang Y."/>
            <person name="White M.M."/>
            <person name="Kvist S."/>
            <person name="Moncalvo J.M."/>
        </authorList>
    </citation>
    <scope>NUCLEOTIDE SEQUENCE [LARGE SCALE GENOMIC DNA]</scope>
    <source>
        <strain evidence="3 4">ALG-7-W6</strain>
    </source>
</reference>
<dbReference type="Gene3D" id="3.10.129.10">
    <property type="entry name" value="Hotdog Thioesterase"/>
    <property type="match status" value="1"/>
</dbReference>
<dbReference type="Proteomes" id="UP000187455">
    <property type="component" value="Unassembled WGS sequence"/>
</dbReference>
<keyword evidence="4" id="KW-1185">Reference proteome</keyword>
<dbReference type="PANTHER" id="PTHR11066:SF34">
    <property type="entry name" value="ACYL-COENZYME A THIOESTERASE 8"/>
    <property type="match status" value="1"/>
</dbReference>
<evidence type="ECO:0000313" key="4">
    <source>
        <dbReference type="Proteomes" id="UP000187455"/>
    </source>
</evidence>
<dbReference type="AlphaFoldDB" id="A0A1R0H1F9"/>
<dbReference type="InterPro" id="IPR029069">
    <property type="entry name" value="HotDog_dom_sf"/>
</dbReference>